<name>A0A8S1X0Z3_9CILI</name>
<dbReference type="AlphaFoldDB" id="A0A8S1X0Z3"/>
<dbReference type="Proteomes" id="UP000689195">
    <property type="component" value="Unassembled WGS sequence"/>
</dbReference>
<dbReference type="EMBL" id="CAJJDO010000111">
    <property type="protein sequence ID" value="CAD8195978.1"/>
    <property type="molecule type" value="Genomic_DNA"/>
</dbReference>
<protein>
    <submittedName>
        <fullName evidence="1">Uncharacterized protein</fullName>
    </submittedName>
</protein>
<organism evidence="1 2">
    <name type="scientific">Paramecium pentaurelia</name>
    <dbReference type="NCBI Taxonomy" id="43138"/>
    <lineage>
        <taxon>Eukaryota</taxon>
        <taxon>Sar</taxon>
        <taxon>Alveolata</taxon>
        <taxon>Ciliophora</taxon>
        <taxon>Intramacronucleata</taxon>
        <taxon>Oligohymenophorea</taxon>
        <taxon>Peniculida</taxon>
        <taxon>Parameciidae</taxon>
        <taxon>Paramecium</taxon>
    </lineage>
</organism>
<sequence>MQKLKEQFQEALQFSSDFQQQIIQMKKDLLEKTQQITKLQTQIQMINCQASDIQDLFWNVQKQTLTIKQTVKEIEQKSHNQKIIQKLI</sequence>
<evidence type="ECO:0000313" key="1">
    <source>
        <dbReference type="EMBL" id="CAD8195978.1"/>
    </source>
</evidence>
<keyword evidence="2" id="KW-1185">Reference proteome</keyword>
<evidence type="ECO:0000313" key="2">
    <source>
        <dbReference type="Proteomes" id="UP000689195"/>
    </source>
</evidence>
<proteinExistence type="predicted"/>
<gene>
    <name evidence="1" type="ORF">PPENT_87.1.T1110059</name>
</gene>
<comment type="caution">
    <text evidence="1">The sequence shown here is derived from an EMBL/GenBank/DDBJ whole genome shotgun (WGS) entry which is preliminary data.</text>
</comment>
<reference evidence="1" key="1">
    <citation type="submission" date="2021-01" db="EMBL/GenBank/DDBJ databases">
        <authorList>
            <consortium name="Genoscope - CEA"/>
            <person name="William W."/>
        </authorList>
    </citation>
    <scope>NUCLEOTIDE SEQUENCE</scope>
</reference>
<accession>A0A8S1X0Z3</accession>